<evidence type="ECO:0000259" key="7">
    <source>
        <dbReference type="PROSITE" id="PS51165"/>
    </source>
</evidence>
<dbReference type="SUPFAM" id="SSF143437">
    <property type="entry name" value="THUMP domain-like"/>
    <property type="match status" value="1"/>
</dbReference>
<dbReference type="OrthoDB" id="367221at2759"/>
<dbReference type="PANTHER" id="PTHR13452">
    <property type="entry name" value="THUMP DOMAIN CONTAINING PROTEIN 1-RELATED"/>
    <property type="match status" value="1"/>
</dbReference>
<dbReference type="STRING" id="137246.A0A401T245"/>
<sequence>MHTLHKTGETKTLGPSGRLYIVVSQFNDVERRSPLELVGVWTGASMATEPRAKKRNKSAYVSHAAKKHRGSRELEVGMQGLLITCNMNEKKCTAEAYSLLNEYADQLYGPEKFVEEPNSEDEEDDDDAEAALEKEVEQIHTSTQSRLRRFQALDSGANNVVFIRTLNIEPDKLVHYILKDLYATKKKKTRAILRMLPVSGSCKAFMEEIPKYFETFLEPWFKAPKKATFQIVYKARNNSHMSRDDVIRALAGVVINLNPENKVDLNNPEYTIIVEIIKGVCCVSVVQDYILFRKYNLQEVAKSDIEGKLKKTIYAVPSENDNCQESKESSDAKEAKTKGGQDEQELEHSAGNGKENLQEPESGE</sequence>
<dbReference type="EMBL" id="BEZZ01000871">
    <property type="protein sequence ID" value="GCC36711.1"/>
    <property type="molecule type" value="Genomic_DNA"/>
</dbReference>
<dbReference type="GO" id="GO:0006400">
    <property type="term" value="P:tRNA modification"/>
    <property type="evidence" value="ECO:0007669"/>
    <property type="project" value="InterPro"/>
</dbReference>
<gene>
    <name evidence="8" type="ORF">chiPu_0015209</name>
</gene>
<feature type="compositionally biased region" description="Basic and acidic residues" evidence="6">
    <location>
        <begin position="324"/>
        <end position="341"/>
    </location>
</feature>
<feature type="region of interest" description="Disordered" evidence="6">
    <location>
        <begin position="320"/>
        <end position="364"/>
    </location>
</feature>
<dbReference type="InterPro" id="IPR004114">
    <property type="entry name" value="THUMP_dom"/>
</dbReference>
<accession>A0A401T245</accession>
<name>A0A401T245_CHIPU</name>
<keyword evidence="9" id="KW-1185">Reference proteome</keyword>
<comment type="similarity">
    <text evidence="2">Belongs to the THUMPD1 family.</text>
</comment>
<proteinExistence type="inferred from homology"/>
<dbReference type="SMART" id="SM00981">
    <property type="entry name" value="THUMP"/>
    <property type="match status" value="1"/>
</dbReference>
<evidence type="ECO:0000256" key="6">
    <source>
        <dbReference type="SAM" id="MobiDB-lite"/>
    </source>
</evidence>
<evidence type="ECO:0000256" key="3">
    <source>
        <dbReference type="ARBA" id="ARBA00065332"/>
    </source>
</evidence>
<dbReference type="AlphaFoldDB" id="A0A401T245"/>
<protein>
    <recommendedName>
        <fullName evidence="4">THUMP domain-containing protein 1</fullName>
    </recommendedName>
</protein>
<evidence type="ECO:0000256" key="2">
    <source>
        <dbReference type="ARBA" id="ARBA00060731"/>
    </source>
</evidence>
<dbReference type="Gene3D" id="3.30.2300.10">
    <property type="entry name" value="THUMP superfamily"/>
    <property type="match status" value="1"/>
</dbReference>
<dbReference type="OMA" id="MNEKACV"/>
<dbReference type="Proteomes" id="UP000287033">
    <property type="component" value="Unassembled WGS sequence"/>
</dbReference>
<dbReference type="InterPro" id="IPR040183">
    <property type="entry name" value="THUMPD1-like"/>
</dbReference>
<keyword evidence="5" id="KW-0694">RNA-binding</keyword>
<evidence type="ECO:0000256" key="1">
    <source>
        <dbReference type="ARBA" id="ARBA00053258"/>
    </source>
</evidence>
<dbReference type="GO" id="GO:0003723">
    <property type="term" value="F:RNA binding"/>
    <property type="evidence" value="ECO:0007669"/>
    <property type="project" value="UniProtKB-UniRule"/>
</dbReference>
<organism evidence="8 9">
    <name type="scientific">Chiloscyllium punctatum</name>
    <name type="common">Brownbanded bambooshark</name>
    <name type="synonym">Hemiscyllium punctatum</name>
    <dbReference type="NCBI Taxonomy" id="137246"/>
    <lineage>
        <taxon>Eukaryota</taxon>
        <taxon>Metazoa</taxon>
        <taxon>Chordata</taxon>
        <taxon>Craniata</taxon>
        <taxon>Vertebrata</taxon>
        <taxon>Chondrichthyes</taxon>
        <taxon>Elasmobranchii</taxon>
        <taxon>Galeomorphii</taxon>
        <taxon>Galeoidea</taxon>
        <taxon>Orectolobiformes</taxon>
        <taxon>Hemiscylliidae</taxon>
        <taxon>Chiloscyllium</taxon>
    </lineage>
</organism>
<dbReference type="PROSITE" id="PS51165">
    <property type="entry name" value="THUMP"/>
    <property type="match status" value="1"/>
</dbReference>
<dbReference type="CDD" id="cd11717">
    <property type="entry name" value="THUMP_THUMPD1_like"/>
    <property type="match status" value="1"/>
</dbReference>
<evidence type="ECO:0000256" key="5">
    <source>
        <dbReference type="PROSITE-ProRule" id="PRU00529"/>
    </source>
</evidence>
<dbReference type="FunFam" id="3.30.2300.10:FF:000001">
    <property type="entry name" value="THUMP domain-containing protein 1"/>
    <property type="match status" value="1"/>
</dbReference>
<evidence type="ECO:0000256" key="4">
    <source>
        <dbReference type="ARBA" id="ARBA00074795"/>
    </source>
</evidence>
<dbReference type="Pfam" id="PF02926">
    <property type="entry name" value="THUMP"/>
    <property type="match status" value="1"/>
</dbReference>
<comment type="caution">
    <text evidence="8">The sequence shown here is derived from an EMBL/GenBank/DDBJ whole genome shotgun (WGS) entry which is preliminary data.</text>
</comment>
<reference evidence="8 9" key="1">
    <citation type="journal article" date="2018" name="Nat. Ecol. Evol.">
        <title>Shark genomes provide insights into elasmobranch evolution and the origin of vertebrates.</title>
        <authorList>
            <person name="Hara Y"/>
            <person name="Yamaguchi K"/>
            <person name="Onimaru K"/>
            <person name="Kadota M"/>
            <person name="Koyanagi M"/>
            <person name="Keeley SD"/>
            <person name="Tatsumi K"/>
            <person name="Tanaka K"/>
            <person name="Motone F"/>
            <person name="Kageyama Y"/>
            <person name="Nozu R"/>
            <person name="Adachi N"/>
            <person name="Nishimura O"/>
            <person name="Nakagawa R"/>
            <person name="Tanegashima C"/>
            <person name="Kiyatake I"/>
            <person name="Matsumoto R"/>
            <person name="Murakumo K"/>
            <person name="Nishida K"/>
            <person name="Terakita A"/>
            <person name="Kuratani S"/>
            <person name="Sato K"/>
            <person name="Hyodo S Kuraku.S."/>
        </authorList>
    </citation>
    <scope>NUCLEOTIDE SEQUENCE [LARGE SCALE GENOMIC DNA]</scope>
</reference>
<feature type="domain" description="THUMP" evidence="7">
    <location>
        <begin position="180"/>
        <end position="287"/>
    </location>
</feature>
<comment type="subunit">
    <text evidence="3">Interacts with NAT10. Binds tRNA.</text>
</comment>
<dbReference type="PANTHER" id="PTHR13452:SF10">
    <property type="entry name" value="THUMP DOMAIN-CONTAINING PROTEIN 1"/>
    <property type="match status" value="1"/>
</dbReference>
<evidence type="ECO:0000313" key="8">
    <source>
        <dbReference type="EMBL" id="GCC36711.1"/>
    </source>
</evidence>
<evidence type="ECO:0000313" key="9">
    <source>
        <dbReference type="Proteomes" id="UP000287033"/>
    </source>
</evidence>
<comment type="function">
    <text evidence="1">Functions as a tRNA-binding adapter to mediate NAT10-dependent tRNA acetylation modifying cytidine to N4-acetylcytidine (ac4C).</text>
</comment>